<gene>
    <name evidence="2" type="ORF">ABI908_05665</name>
</gene>
<dbReference type="EMBL" id="JBDXMI010000001">
    <property type="protein sequence ID" value="MEO9383605.1"/>
    <property type="molecule type" value="Genomic_DNA"/>
</dbReference>
<feature type="compositionally biased region" description="Polar residues" evidence="1">
    <location>
        <begin position="75"/>
        <end position="89"/>
    </location>
</feature>
<name>A0ABV0ISP5_9NEIS</name>
<sequence length="416" mass="41018">GKDAASKGFNVGGGAQLSSQSETSSSQAGTQVKAGGQLTVASGAMGKDAISLQGSQLSGQAVKLDAENGGISLQSAQNASQKNDWSANANLGGGNTAKTAKENGEAKADGVSNTYQVGGGFGVKVDQQDKLANANATVSGGQVDIHADGQLSLSGANIHGDKVGGSVGGNVVAESRQDRDNSTSVNVGLKVDRSNGKNPSLVDQAAAAAGPLSGQVKDKVAGAVNKAADKVEDAYNSAAFANGKDSTNPVSFTKDAEGGSVKLPEQPISGEAKSGVVDGALRKGGQTLKDKLLNPQDKGTQVSGVIDVSVKRDDGVGSVSGIRGDGGVDLAVGGKVQLNGGQVSSGGQVSLGDAKVETSNIQTSSYTGAGGVKLDGTPAAIVQQAVKDVTSGKAPLIHVEHGSQSQTVAGEVKSGS</sequence>
<organism evidence="2 3">
    <name type="scientific">Chromobacterium phragmitis</name>
    <dbReference type="NCBI Taxonomy" id="2202141"/>
    <lineage>
        <taxon>Bacteria</taxon>
        <taxon>Pseudomonadati</taxon>
        <taxon>Pseudomonadota</taxon>
        <taxon>Betaproteobacteria</taxon>
        <taxon>Neisseriales</taxon>
        <taxon>Chromobacteriaceae</taxon>
        <taxon>Chromobacterium</taxon>
    </lineage>
</organism>
<dbReference type="Pfam" id="PF13332">
    <property type="entry name" value="Fil_haemagg_2"/>
    <property type="match status" value="1"/>
</dbReference>
<dbReference type="InterPro" id="IPR025157">
    <property type="entry name" value="Hemagglutinin_rpt"/>
</dbReference>
<feature type="compositionally biased region" description="Basic and acidic residues" evidence="1">
    <location>
        <begin position="99"/>
        <end position="108"/>
    </location>
</feature>
<comment type="caution">
    <text evidence="2">The sequence shown here is derived from an EMBL/GenBank/DDBJ whole genome shotgun (WGS) entry which is preliminary data.</text>
</comment>
<feature type="region of interest" description="Disordered" evidence="1">
    <location>
        <begin position="75"/>
        <end position="113"/>
    </location>
</feature>
<dbReference type="Proteomes" id="UP001462502">
    <property type="component" value="Unassembled WGS sequence"/>
</dbReference>
<proteinExistence type="predicted"/>
<evidence type="ECO:0000256" key="1">
    <source>
        <dbReference type="SAM" id="MobiDB-lite"/>
    </source>
</evidence>
<feature type="non-terminal residue" evidence="2">
    <location>
        <position position="1"/>
    </location>
</feature>
<feature type="region of interest" description="Disordered" evidence="1">
    <location>
        <begin position="1"/>
        <end position="33"/>
    </location>
</feature>
<feature type="compositionally biased region" description="Low complexity" evidence="1">
    <location>
        <begin position="16"/>
        <end position="31"/>
    </location>
</feature>
<reference evidence="2 3" key="1">
    <citation type="submission" date="2024-05" db="EMBL/GenBank/DDBJ databases">
        <authorList>
            <person name="De Oliveira J.P."/>
            <person name="Noriler S.A."/>
            <person name="De Oliveira A.G."/>
            <person name="Sipoli D.S."/>
        </authorList>
    </citation>
    <scope>NUCLEOTIDE SEQUENCE [LARGE SCALE GENOMIC DNA]</scope>
    <source>
        <strain evidence="2 3">LABIM192</strain>
    </source>
</reference>
<evidence type="ECO:0000313" key="3">
    <source>
        <dbReference type="Proteomes" id="UP001462502"/>
    </source>
</evidence>
<feature type="region of interest" description="Disordered" evidence="1">
    <location>
        <begin position="167"/>
        <end position="198"/>
    </location>
</feature>
<keyword evidence="3" id="KW-1185">Reference proteome</keyword>
<accession>A0ABV0ISP5</accession>
<evidence type="ECO:0000313" key="2">
    <source>
        <dbReference type="EMBL" id="MEO9383605.1"/>
    </source>
</evidence>
<protein>
    <submittedName>
        <fullName evidence="2">Hemagglutinin repeat-containing protein</fullName>
    </submittedName>
</protein>
<dbReference type="RefSeq" id="WP_347949709.1">
    <property type="nucleotide sequence ID" value="NZ_JBDXMI010000001.1"/>
</dbReference>